<proteinExistence type="predicted"/>
<feature type="region of interest" description="Disordered" evidence="1">
    <location>
        <begin position="175"/>
        <end position="213"/>
    </location>
</feature>
<protein>
    <submittedName>
        <fullName evidence="2">Uncharacterized protein</fullName>
    </submittedName>
</protein>
<dbReference type="EMBL" id="QYUO01000003">
    <property type="protein sequence ID" value="RJF92379.1"/>
    <property type="molecule type" value="Genomic_DNA"/>
</dbReference>
<evidence type="ECO:0000313" key="3">
    <source>
        <dbReference type="Proteomes" id="UP000265955"/>
    </source>
</evidence>
<evidence type="ECO:0000256" key="1">
    <source>
        <dbReference type="SAM" id="MobiDB-lite"/>
    </source>
</evidence>
<accession>A0A3A3FZ69</accession>
<dbReference type="AlphaFoldDB" id="A0A3A3FZ69"/>
<comment type="caution">
    <text evidence="2">The sequence shown here is derived from an EMBL/GenBank/DDBJ whole genome shotgun (WGS) entry which is preliminary data.</text>
</comment>
<sequence>MPQAGLHIPGQTVVRDAGTFSMALQQDASHLFASPEMQLAFSSTAAPMEIATPVVQADGETLGWDFPDAVDGVGGAGFLLFGGPAPVLQETLFDASVTAVQDFILQDASHPFVGFEMHPTFSSAAAAWPVAQQQNHVEATATPKHALTSESARHANDGEQGSWMDLVNYEVPISSGSGSNTVSQKRRKLPSDLSEESSALMPDTRLTPKHKRKDVADPNNWLVAATTRTIKKLDKIPVATMRALGVSLKNNFASQWKTMRSAHLIQVPDLTPEQKKQNAFWEQWRLPQEQRVLAALFQGIYQSSKDRGVAINANNTEQLLALSRTISDQEIEGDTTLGYFLNEELTLQFKAKETTRLFESAVSGIKALTGQDLEADQMWKHCVNPELVDDVIKAGVDPDNPLLRYISNSPEEPYLFNMAKGWNAIVDACREKKPLSADFLITLHAVCTGTGAEDETYFMDLVDNQNTCSLIEGSNMTPEGRTFLFQNIPDFVDTYDIDFEFKVSKDKDYGKLAFDLTRPHVNPARLKEVLEALVVEHRTTDEAIANGSRSAEEKATARTMNDFGLARKLTQFRIFPDGNTKVGHLLLNFLRLQRGELPASLVNHDALDCHSDAQLLAQFKEQTI</sequence>
<name>A0A3A3FZ69_9BURK</name>
<organism evidence="2 3">
    <name type="scientific">Noviherbaspirillum saxi</name>
    <dbReference type="NCBI Taxonomy" id="2320863"/>
    <lineage>
        <taxon>Bacteria</taxon>
        <taxon>Pseudomonadati</taxon>
        <taxon>Pseudomonadota</taxon>
        <taxon>Betaproteobacteria</taxon>
        <taxon>Burkholderiales</taxon>
        <taxon>Oxalobacteraceae</taxon>
        <taxon>Noviherbaspirillum</taxon>
    </lineage>
</organism>
<dbReference type="Proteomes" id="UP000265955">
    <property type="component" value="Unassembled WGS sequence"/>
</dbReference>
<reference evidence="3" key="1">
    <citation type="submission" date="2018-09" db="EMBL/GenBank/DDBJ databases">
        <authorList>
            <person name="Zhu H."/>
        </authorList>
    </citation>
    <scope>NUCLEOTIDE SEQUENCE [LARGE SCALE GENOMIC DNA]</scope>
    <source>
        <strain evidence="3">K1R23-30</strain>
    </source>
</reference>
<keyword evidence="3" id="KW-1185">Reference proteome</keyword>
<evidence type="ECO:0000313" key="2">
    <source>
        <dbReference type="EMBL" id="RJF92379.1"/>
    </source>
</evidence>
<gene>
    <name evidence="2" type="ORF">D3871_27545</name>
</gene>